<dbReference type="Proteomes" id="UP001465426">
    <property type="component" value="Unassembled WGS sequence"/>
</dbReference>
<evidence type="ECO:0000256" key="15">
    <source>
        <dbReference type="SAM" id="Phobius"/>
    </source>
</evidence>
<dbReference type="Gene3D" id="1.10.8.500">
    <property type="entry name" value="HAMP domain in histidine kinase"/>
    <property type="match status" value="1"/>
</dbReference>
<feature type="transmembrane region" description="Helical" evidence="15">
    <location>
        <begin position="335"/>
        <end position="354"/>
    </location>
</feature>
<keyword evidence="4" id="KW-1003">Cell membrane</keyword>
<evidence type="ECO:0000256" key="6">
    <source>
        <dbReference type="ARBA" id="ARBA00022679"/>
    </source>
</evidence>
<dbReference type="PRINTS" id="PR00344">
    <property type="entry name" value="BCTRLSENSOR"/>
</dbReference>
<dbReference type="Pfam" id="PF00512">
    <property type="entry name" value="HisKA"/>
    <property type="match status" value="1"/>
</dbReference>
<protein>
    <recommendedName>
        <fullName evidence="3">histidine kinase</fullName>
        <ecNumber evidence="3">2.7.13.3</ecNumber>
    </recommendedName>
</protein>
<evidence type="ECO:0000256" key="11">
    <source>
        <dbReference type="ARBA" id="ARBA00022989"/>
    </source>
</evidence>
<keyword evidence="8" id="KW-0547">Nucleotide-binding</keyword>
<organism evidence="17 18">
    <name type="scientific">Niallia hominis</name>
    <dbReference type="NCBI Taxonomy" id="3133173"/>
    <lineage>
        <taxon>Bacteria</taxon>
        <taxon>Bacillati</taxon>
        <taxon>Bacillota</taxon>
        <taxon>Bacilli</taxon>
        <taxon>Bacillales</taxon>
        <taxon>Bacillaceae</taxon>
        <taxon>Niallia</taxon>
    </lineage>
</organism>
<keyword evidence="18" id="KW-1185">Reference proteome</keyword>
<proteinExistence type="predicted"/>
<dbReference type="InterPro" id="IPR003594">
    <property type="entry name" value="HATPase_dom"/>
</dbReference>
<keyword evidence="14" id="KW-0175">Coiled coil</keyword>
<dbReference type="InterPro" id="IPR036097">
    <property type="entry name" value="HisK_dim/P_sf"/>
</dbReference>
<dbReference type="InterPro" id="IPR004358">
    <property type="entry name" value="Sig_transdc_His_kin-like_C"/>
</dbReference>
<dbReference type="SMART" id="SM00387">
    <property type="entry name" value="HATPase_c"/>
    <property type="match status" value="1"/>
</dbReference>
<dbReference type="PANTHER" id="PTHR45528">
    <property type="entry name" value="SENSOR HISTIDINE KINASE CPXA"/>
    <property type="match status" value="1"/>
</dbReference>
<dbReference type="PANTHER" id="PTHR45528:SF1">
    <property type="entry name" value="SENSOR HISTIDINE KINASE CPXA"/>
    <property type="match status" value="1"/>
</dbReference>
<keyword evidence="9 17" id="KW-0418">Kinase</keyword>
<evidence type="ECO:0000256" key="2">
    <source>
        <dbReference type="ARBA" id="ARBA00004651"/>
    </source>
</evidence>
<reference evidence="17 18" key="1">
    <citation type="submission" date="2024-03" db="EMBL/GenBank/DDBJ databases">
        <title>Human intestinal bacterial collection.</title>
        <authorList>
            <person name="Pauvert C."/>
            <person name="Hitch T.C.A."/>
            <person name="Clavel T."/>
        </authorList>
    </citation>
    <scope>NUCLEOTIDE SEQUENCE [LARGE SCALE GENOMIC DNA]</scope>
    <source>
        <strain evidence="17 18">CLA-SR-H024</strain>
    </source>
</reference>
<comment type="catalytic activity">
    <reaction evidence="1">
        <text>ATP + protein L-histidine = ADP + protein N-phospho-L-histidine.</text>
        <dbReference type="EC" id="2.7.13.3"/>
    </reaction>
</comment>
<evidence type="ECO:0000256" key="5">
    <source>
        <dbReference type="ARBA" id="ARBA00022553"/>
    </source>
</evidence>
<dbReference type="EMBL" id="JBBMFN010000009">
    <property type="protein sequence ID" value="MEQ2465271.1"/>
    <property type="molecule type" value="Genomic_DNA"/>
</dbReference>
<feature type="coiled-coil region" evidence="14">
    <location>
        <begin position="71"/>
        <end position="123"/>
    </location>
</feature>
<evidence type="ECO:0000313" key="17">
    <source>
        <dbReference type="EMBL" id="MEQ2465271.1"/>
    </source>
</evidence>
<accession>A0ABV1EW03</accession>
<sequence>MATKWRSRGVFIVVFIVWTLLVTIGLSGLAPLKIWLTQYIHTNYYDSTKFEDKRMYFTELLSDYQLYQVPIEEAKKNISVTKEEIAEYRDSYASLNEQMQLINEQYEEDIALAIENGDDAAEELLTEERDRDIKEITELLPNDEYVQEKIKEEKQLEVDRYYRDLENTKYEFEQWAQSFYYYLKNSKTEAVVTNMTLSPEETVDKIINKENANFFGNYYFTAETEKLNLPGQSIIYRDNGFTMWSWEDENTPTIVNQLKKEIGNYEGVVAVPKKLSNGSLLIEEENKYYAYQKKMIFGSSLSIISLVVCIFMLVKRKISFAQWDYPSYRKVPIDIRYMLLVISTIIAVIGLWGIGDQLSMEVNELGGNWGDILAFLLLAWVFVTLSLIQGYLLFKEKIKWKNTFISISLNKMKTAISQLLSSRDFTKKAIGSLLVIFMLGLFLPISLVLQILIPFYLVAALIIGIPVIIFVVRNIKAFSKLLAQTNAVINGDLHQEISIQGAKELTAFADHINTLTSGVIVSKTAQEKSERLKTELITNVSHDLRTPLTSIINYTELLKNKHLSEEEKDGYLAIIDRKSQRLKVLIDDLFEVSKMVSGNVELKREKVDLVQLLQQALGEYDETIKASTLDFRVTNQEPSINAVVDGQKLWRVFDNLIGNILKYSLEHSRVYLSIKQEKGQAILQFKNISKYELDDNMDELFERFKRGDTSRHTEGSGLGLAIAKSIIDLHEGMMTIETDGDLFKVTLALPVNEQRS</sequence>
<evidence type="ECO:0000256" key="13">
    <source>
        <dbReference type="ARBA" id="ARBA00023136"/>
    </source>
</evidence>
<dbReference type="Gene3D" id="3.30.565.10">
    <property type="entry name" value="Histidine kinase-like ATPase, C-terminal domain"/>
    <property type="match status" value="1"/>
</dbReference>
<name>A0ABV1EW03_9BACI</name>
<feature type="transmembrane region" description="Helical" evidence="15">
    <location>
        <begin position="429"/>
        <end position="447"/>
    </location>
</feature>
<dbReference type="GO" id="GO:0016301">
    <property type="term" value="F:kinase activity"/>
    <property type="evidence" value="ECO:0007669"/>
    <property type="project" value="UniProtKB-KW"/>
</dbReference>
<evidence type="ECO:0000256" key="7">
    <source>
        <dbReference type="ARBA" id="ARBA00022692"/>
    </source>
</evidence>
<keyword evidence="7 15" id="KW-0812">Transmembrane</keyword>
<keyword evidence="12" id="KW-0902">Two-component regulatory system</keyword>
<dbReference type="SUPFAM" id="SSF55874">
    <property type="entry name" value="ATPase domain of HSP90 chaperone/DNA topoisomerase II/histidine kinase"/>
    <property type="match status" value="1"/>
</dbReference>
<dbReference type="InterPro" id="IPR005467">
    <property type="entry name" value="His_kinase_dom"/>
</dbReference>
<keyword evidence="6" id="KW-0808">Transferase</keyword>
<evidence type="ECO:0000259" key="16">
    <source>
        <dbReference type="PROSITE" id="PS50109"/>
    </source>
</evidence>
<comment type="caution">
    <text evidence="17">The sequence shown here is derived from an EMBL/GenBank/DDBJ whole genome shotgun (WGS) entry which is preliminary data.</text>
</comment>
<dbReference type="RefSeq" id="WP_349204520.1">
    <property type="nucleotide sequence ID" value="NZ_JBBMFN010000009.1"/>
</dbReference>
<feature type="transmembrane region" description="Helical" evidence="15">
    <location>
        <begin position="453"/>
        <end position="472"/>
    </location>
</feature>
<feature type="transmembrane region" description="Helical" evidence="15">
    <location>
        <begin position="374"/>
        <end position="394"/>
    </location>
</feature>
<evidence type="ECO:0000256" key="10">
    <source>
        <dbReference type="ARBA" id="ARBA00022840"/>
    </source>
</evidence>
<evidence type="ECO:0000256" key="12">
    <source>
        <dbReference type="ARBA" id="ARBA00023012"/>
    </source>
</evidence>
<dbReference type="InterPro" id="IPR050398">
    <property type="entry name" value="HssS/ArlS-like"/>
</dbReference>
<dbReference type="EC" id="2.7.13.3" evidence="3"/>
<keyword evidence="11 15" id="KW-1133">Transmembrane helix</keyword>
<evidence type="ECO:0000256" key="4">
    <source>
        <dbReference type="ARBA" id="ARBA00022475"/>
    </source>
</evidence>
<evidence type="ECO:0000256" key="3">
    <source>
        <dbReference type="ARBA" id="ARBA00012438"/>
    </source>
</evidence>
<gene>
    <name evidence="17" type="ORF">WMO63_06255</name>
</gene>
<evidence type="ECO:0000256" key="8">
    <source>
        <dbReference type="ARBA" id="ARBA00022741"/>
    </source>
</evidence>
<evidence type="ECO:0000256" key="1">
    <source>
        <dbReference type="ARBA" id="ARBA00000085"/>
    </source>
</evidence>
<dbReference type="Gene3D" id="1.10.287.130">
    <property type="match status" value="1"/>
</dbReference>
<keyword evidence="10" id="KW-0067">ATP-binding</keyword>
<dbReference type="CDD" id="cd00082">
    <property type="entry name" value="HisKA"/>
    <property type="match status" value="1"/>
</dbReference>
<dbReference type="SMART" id="SM00388">
    <property type="entry name" value="HisKA"/>
    <property type="match status" value="1"/>
</dbReference>
<evidence type="ECO:0000313" key="18">
    <source>
        <dbReference type="Proteomes" id="UP001465426"/>
    </source>
</evidence>
<comment type="subcellular location">
    <subcellularLocation>
        <location evidence="2">Cell membrane</location>
        <topology evidence="2">Multi-pass membrane protein</topology>
    </subcellularLocation>
</comment>
<keyword evidence="13 15" id="KW-0472">Membrane</keyword>
<keyword evidence="5" id="KW-0597">Phosphoprotein</keyword>
<evidence type="ECO:0000256" key="9">
    <source>
        <dbReference type="ARBA" id="ARBA00022777"/>
    </source>
</evidence>
<dbReference type="InterPro" id="IPR036890">
    <property type="entry name" value="HATPase_C_sf"/>
</dbReference>
<dbReference type="PROSITE" id="PS50109">
    <property type="entry name" value="HIS_KIN"/>
    <property type="match status" value="1"/>
</dbReference>
<evidence type="ECO:0000256" key="14">
    <source>
        <dbReference type="SAM" id="Coils"/>
    </source>
</evidence>
<dbReference type="SUPFAM" id="SSF47384">
    <property type="entry name" value="Homodimeric domain of signal transducing histidine kinase"/>
    <property type="match status" value="1"/>
</dbReference>
<dbReference type="Pfam" id="PF02518">
    <property type="entry name" value="HATPase_c"/>
    <property type="match status" value="1"/>
</dbReference>
<dbReference type="InterPro" id="IPR003661">
    <property type="entry name" value="HisK_dim/P_dom"/>
</dbReference>
<feature type="domain" description="Histidine kinase" evidence="16">
    <location>
        <begin position="539"/>
        <end position="753"/>
    </location>
</feature>
<feature type="transmembrane region" description="Helical" evidence="15">
    <location>
        <begin position="295"/>
        <end position="314"/>
    </location>
</feature>